<keyword evidence="1" id="KW-0472">Membrane</keyword>
<dbReference type="EMBL" id="NGJU01000012">
    <property type="protein sequence ID" value="RST95012.1"/>
    <property type="molecule type" value="Genomic_DNA"/>
</dbReference>
<feature type="transmembrane region" description="Helical" evidence="1">
    <location>
        <begin position="12"/>
        <end position="43"/>
    </location>
</feature>
<dbReference type="GeneID" id="98568525"/>
<dbReference type="RefSeq" id="WP_126780312.1">
    <property type="nucleotide sequence ID" value="NZ_CAUQJP010000146.1"/>
</dbReference>
<dbReference type="AlphaFoldDB" id="A0A429ZMT2"/>
<accession>A0A429ZMT2</accession>
<keyword evidence="1" id="KW-0812">Transmembrane</keyword>
<evidence type="ECO:0000256" key="1">
    <source>
        <dbReference type="SAM" id="Phobius"/>
    </source>
</evidence>
<comment type="caution">
    <text evidence="2">The sequence shown here is derived from an EMBL/GenBank/DDBJ whole genome shotgun (WGS) entry which is preliminary data.</text>
</comment>
<dbReference type="OrthoDB" id="2200141at2"/>
<keyword evidence="1" id="KW-1133">Transmembrane helix</keyword>
<reference evidence="2 3" key="1">
    <citation type="submission" date="2017-05" db="EMBL/GenBank/DDBJ databases">
        <title>Vagococcus spp. assemblies.</title>
        <authorList>
            <person name="Gulvik C.A."/>
        </authorList>
    </citation>
    <scope>NUCLEOTIDE SEQUENCE [LARGE SCALE GENOMIC DNA]</scope>
    <source>
        <strain evidence="2 3">NCFB 2777</strain>
    </source>
</reference>
<evidence type="ECO:0000313" key="3">
    <source>
        <dbReference type="Proteomes" id="UP000287239"/>
    </source>
</evidence>
<sequence length="65" mass="7802">MLGIRRAGLVFFILMIGIALGTLGVKTALLIVTPIFILWFMLWDERSYRRHTRNNYDKSYYTYRR</sequence>
<name>A0A429ZMT2_9ENTE</name>
<keyword evidence="3" id="KW-1185">Reference proteome</keyword>
<protein>
    <submittedName>
        <fullName evidence="2">Uncharacterized protein</fullName>
    </submittedName>
</protein>
<gene>
    <name evidence="2" type="ORF">CBF35_09085</name>
</gene>
<proteinExistence type="predicted"/>
<organism evidence="2 3">
    <name type="scientific">Vagococcus salmoninarum</name>
    <dbReference type="NCBI Taxonomy" id="2739"/>
    <lineage>
        <taxon>Bacteria</taxon>
        <taxon>Bacillati</taxon>
        <taxon>Bacillota</taxon>
        <taxon>Bacilli</taxon>
        <taxon>Lactobacillales</taxon>
        <taxon>Enterococcaceae</taxon>
        <taxon>Vagococcus</taxon>
    </lineage>
</organism>
<dbReference type="Proteomes" id="UP000287239">
    <property type="component" value="Unassembled WGS sequence"/>
</dbReference>
<evidence type="ECO:0000313" key="2">
    <source>
        <dbReference type="EMBL" id="RST95012.1"/>
    </source>
</evidence>